<evidence type="ECO:0000313" key="3">
    <source>
        <dbReference type="Proteomes" id="UP000712600"/>
    </source>
</evidence>
<keyword evidence="1" id="KW-0472">Membrane</keyword>
<proteinExistence type="predicted"/>
<keyword evidence="1" id="KW-1133">Transmembrane helix</keyword>
<evidence type="ECO:0000313" key="2">
    <source>
        <dbReference type="EMBL" id="KAF3559064.1"/>
    </source>
</evidence>
<sequence>LRLSQKTKVSSSCGSKFLSKRSLRDKRCFLSLAICLELCSLCHFFHPAQPLVGDKERSPQEAAHSLDGFLLCNCFLYVYWTNRRD</sequence>
<feature type="non-terminal residue" evidence="2">
    <location>
        <position position="1"/>
    </location>
</feature>
<dbReference type="EMBL" id="QGKX02000996">
    <property type="protein sequence ID" value="KAF3559064.1"/>
    <property type="molecule type" value="Genomic_DNA"/>
</dbReference>
<comment type="caution">
    <text evidence="2">The sequence shown here is derived from an EMBL/GenBank/DDBJ whole genome shotgun (WGS) entry which is preliminary data.</text>
</comment>
<reference evidence="2" key="1">
    <citation type="submission" date="2019-12" db="EMBL/GenBank/DDBJ databases">
        <title>Genome sequencing and annotation of Brassica cretica.</title>
        <authorList>
            <person name="Studholme D.J."/>
            <person name="Sarris P."/>
        </authorList>
    </citation>
    <scope>NUCLEOTIDE SEQUENCE</scope>
    <source>
        <strain evidence="2">PFS-109/04</strain>
        <tissue evidence="2">Leaf</tissue>
    </source>
</reference>
<name>A0A8S9R1G4_BRACR</name>
<accession>A0A8S9R1G4</accession>
<dbReference type="AlphaFoldDB" id="A0A8S9R1G4"/>
<organism evidence="2 3">
    <name type="scientific">Brassica cretica</name>
    <name type="common">Mustard</name>
    <dbReference type="NCBI Taxonomy" id="69181"/>
    <lineage>
        <taxon>Eukaryota</taxon>
        <taxon>Viridiplantae</taxon>
        <taxon>Streptophyta</taxon>
        <taxon>Embryophyta</taxon>
        <taxon>Tracheophyta</taxon>
        <taxon>Spermatophyta</taxon>
        <taxon>Magnoliopsida</taxon>
        <taxon>eudicotyledons</taxon>
        <taxon>Gunneridae</taxon>
        <taxon>Pentapetalae</taxon>
        <taxon>rosids</taxon>
        <taxon>malvids</taxon>
        <taxon>Brassicales</taxon>
        <taxon>Brassicaceae</taxon>
        <taxon>Brassiceae</taxon>
        <taxon>Brassica</taxon>
    </lineage>
</organism>
<dbReference type="Proteomes" id="UP000712600">
    <property type="component" value="Unassembled WGS sequence"/>
</dbReference>
<feature type="transmembrane region" description="Helical" evidence="1">
    <location>
        <begin position="62"/>
        <end position="80"/>
    </location>
</feature>
<keyword evidence="1" id="KW-0812">Transmembrane</keyword>
<evidence type="ECO:0000256" key="1">
    <source>
        <dbReference type="SAM" id="Phobius"/>
    </source>
</evidence>
<gene>
    <name evidence="2" type="ORF">F2Q69_00014947</name>
</gene>
<protein>
    <submittedName>
        <fullName evidence="2">Uncharacterized protein</fullName>
    </submittedName>
</protein>
<feature type="transmembrane region" description="Helical" evidence="1">
    <location>
        <begin position="28"/>
        <end position="46"/>
    </location>
</feature>